<dbReference type="Proteomes" id="UP000267448">
    <property type="component" value="Unassembled WGS sequence"/>
</dbReference>
<evidence type="ECO:0000256" key="1">
    <source>
        <dbReference type="SAM" id="SignalP"/>
    </source>
</evidence>
<dbReference type="RefSeq" id="WP_126517660.1">
    <property type="nucleotide sequence ID" value="NZ_RXNU01000001.1"/>
</dbReference>
<protein>
    <recommendedName>
        <fullName evidence="4">RcnB family protein</fullName>
    </recommendedName>
</protein>
<keyword evidence="3" id="KW-1185">Reference proteome</keyword>
<feature type="signal peptide" evidence="1">
    <location>
        <begin position="1"/>
        <end position="26"/>
    </location>
</feature>
<feature type="chain" id="PRO_5019304486" description="RcnB family protein" evidence="1">
    <location>
        <begin position="27"/>
        <end position="167"/>
    </location>
</feature>
<name>A0A431WYC7_9GAMM</name>
<organism evidence="2 3">
    <name type="scientific">Shewanella canadensis</name>
    <dbReference type="NCBI Taxonomy" id="271096"/>
    <lineage>
        <taxon>Bacteria</taxon>
        <taxon>Pseudomonadati</taxon>
        <taxon>Pseudomonadota</taxon>
        <taxon>Gammaproteobacteria</taxon>
        <taxon>Alteromonadales</taxon>
        <taxon>Shewanellaceae</taxon>
        <taxon>Shewanella</taxon>
    </lineage>
</organism>
<reference evidence="2 3" key="1">
    <citation type="submission" date="2018-12" db="EMBL/GenBank/DDBJ databases">
        <authorList>
            <person name="Yu L."/>
        </authorList>
    </citation>
    <scope>NUCLEOTIDE SEQUENCE [LARGE SCALE GENOMIC DNA]</scope>
    <source>
        <strain evidence="2 3">HAW-EB2</strain>
    </source>
</reference>
<accession>A0A431WYC7</accession>
<dbReference type="OrthoDB" id="6272643at2"/>
<comment type="caution">
    <text evidence="2">The sequence shown here is derived from an EMBL/GenBank/DDBJ whole genome shotgun (WGS) entry which is preliminary data.</text>
</comment>
<proteinExistence type="predicted"/>
<sequence length="167" mass="19968">MSQLSRVRRAVILCGLLSLSSLGAQASDRFNWSSNVWVQPTWSSSWGHNYSNYNSGWRWGVGVSTGSPYWNNHGYYWNRPYWNNRYRPYWRNNWGYPYRYDRREYKRPEPKVIAPPQRVTTSVQYASGLKSLPANARVIQRDGRTVYEWQGIEYVFDWSTETYRELK</sequence>
<evidence type="ECO:0000313" key="2">
    <source>
        <dbReference type="EMBL" id="RTR40429.1"/>
    </source>
</evidence>
<dbReference type="AlphaFoldDB" id="A0A431WYC7"/>
<keyword evidence="1" id="KW-0732">Signal</keyword>
<dbReference type="EMBL" id="RXNU01000001">
    <property type="protein sequence ID" value="RTR40429.1"/>
    <property type="molecule type" value="Genomic_DNA"/>
</dbReference>
<gene>
    <name evidence="2" type="ORF">EKG38_00445</name>
</gene>
<evidence type="ECO:0008006" key="4">
    <source>
        <dbReference type="Google" id="ProtNLM"/>
    </source>
</evidence>
<evidence type="ECO:0000313" key="3">
    <source>
        <dbReference type="Proteomes" id="UP000267448"/>
    </source>
</evidence>